<dbReference type="Pfam" id="PF03167">
    <property type="entry name" value="UDG"/>
    <property type="match status" value="1"/>
</dbReference>
<evidence type="ECO:0000256" key="4">
    <source>
        <dbReference type="ARBA" id="ARBA00022801"/>
    </source>
</evidence>
<evidence type="ECO:0000256" key="8">
    <source>
        <dbReference type="ARBA" id="ARBA00023779"/>
    </source>
</evidence>
<sequence length="210" mass="23351">MFDPACRRCPRLSTYRDENGRAYPHYYNAPVPAFGSSHAYLLIVGLAPGLHGANATGRPFTGDYAGELLYRTLHEFGFSAASESRHAGDGLRLRDCRITNAVRCVPPQNRPAPEEVRKCLGYLKFDLDQHPADGVVLALGRVAHETVLRALGLRPLRYPFGHGARHDLPDGRILLSSYHCSRYNTSTRRLTPEMFRAVMAEARKLVGPHA</sequence>
<dbReference type="GO" id="GO:0051539">
    <property type="term" value="F:4 iron, 4 sulfur cluster binding"/>
    <property type="evidence" value="ECO:0007669"/>
    <property type="project" value="UniProtKB-KW"/>
</dbReference>
<dbReference type="InterPro" id="IPR036895">
    <property type="entry name" value="Uracil-DNA_glycosylase-like_sf"/>
</dbReference>
<dbReference type="CDD" id="cd10031">
    <property type="entry name" value="UDG-F5_TTUDGB_like"/>
    <property type="match status" value="1"/>
</dbReference>
<evidence type="ECO:0000313" key="11">
    <source>
        <dbReference type="EMBL" id="TFZ82933.1"/>
    </source>
</evidence>
<evidence type="ECO:0000256" key="6">
    <source>
        <dbReference type="ARBA" id="ARBA00023014"/>
    </source>
</evidence>
<dbReference type="PANTHER" id="PTHR33693:SF3">
    <property type="entry name" value="TYPE-5 URACIL-DNA GLYCOSYLASE"/>
    <property type="match status" value="1"/>
</dbReference>
<keyword evidence="5" id="KW-0408">Iron</keyword>
<proteinExistence type="inferred from homology"/>
<keyword evidence="1" id="KW-0004">4Fe-4S</keyword>
<evidence type="ECO:0000256" key="2">
    <source>
        <dbReference type="ARBA" id="ARBA00022723"/>
    </source>
</evidence>
<comment type="similarity">
    <text evidence="8">Belongs to the uracil-DNA glycosylase (UDG) superfamily. Type 5 (UDGb) family.</text>
</comment>
<dbReference type="Proteomes" id="UP000297890">
    <property type="component" value="Unassembled WGS sequence"/>
</dbReference>
<evidence type="ECO:0000259" key="10">
    <source>
        <dbReference type="SMART" id="SM00986"/>
    </source>
</evidence>
<dbReference type="AlphaFoldDB" id="A0A4Z0F996"/>
<dbReference type="GO" id="GO:0006284">
    <property type="term" value="P:base-excision repair"/>
    <property type="evidence" value="ECO:0007669"/>
    <property type="project" value="InterPro"/>
</dbReference>
<dbReference type="Gene3D" id="3.40.470.10">
    <property type="entry name" value="Uracil-DNA glycosylase-like domain"/>
    <property type="match status" value="1"/>
</dbReference>
<dbReference type="OrthoDB" id="5290748at2"/>
<keyword evidence="3" id="KW-0227">DNA damage</keyword>
<dbReference type="EMBL" id="SRIO01000006">
    <property type="protein sequence ID" value="TFZ82933.1"/>
    <property type="molecule type" value="Genomic_DNA"/>
</dbReference>
<dbReference type="GO" id="GO:0004844">
    <property type="term" value="F:uracil DNA N-glycosylase activity"/>
    <property type="evidence" value="ECO:0007669"/>
    <property type="project" value="InterPro"/>
</dbReference>
<dbReference type="InterPro" id="IPR044147">
    <property type="entry name" value="UdgB-like"/>
</dbReference>
<keyword evidence="7" id="KW-0234">DNA repair</keyword>
<keyword evidence="12" id="KW-1185">Reference proteome</keyword>
<evidence type="ECO:0000256" key="1">
    <source>
        <dbReference type="ARBA" id="ARBA00022485"/>
    </source>
</evidence>
<feature type="domain" description="Uracil-DNA glycosylase-like" evidence="10">
    <location>
        <begin position="32"/>
        <end position="199"/>
    </location>
</feature>
<evidence type="ECO:0000256" key="3">
    <source>
        <dbReference type="ARBA" id="ARBA00022763"/>
    </source>
</evidence>
<dbReference type="SMART" id="SM00987">
    <property type="entry name" value="UreE_C"/>
    <property type="match status" value="1"/>
</dbReference>
<keyword evidence="2" id="KW-0479">Metal-binding</keyword>
<dbReference type="SMART" id="SM00986">
    <property type="entry name" value="UDG"/>
    <property type="match status" value="1"/>
</dbReference>
<keyword evidence="6" id="KW-0411">Iron-sulfur</keyword>
<dbReference type="GO" id="GO:0033958">
    <property type="term" value="F:DNA-deoxyinosine glycosylase activity"/>
    <property type="evidence" value="ECO:0007669"/>
    <property type="project" value="InterPro"/>
</dbReference>
<dbReference type="GO" id="GO:0046872">
    <property type="term" value="F:metal ion binding"/>
    <property type="evidence" value="ECO:0007669"/>
    <property type="project" value="UniProtKB-KW"/>
</dbReference>
<comment type="caution">
    <text evidence="11">The sequence shown here is derived from an EMBL/GenBank/DDBJ whole genome shotgun (WGS) entry which is preliminary data.</text>
</comment>
<protein>
    <recommendedName>
        <fullName evidence="9">Type-5 uracil-DNA glycosylase</fullName>
    </recommendedName>
</protein>
<accession>A0A4Z0F996</accession>
<evidence type="ECO:0000256" key="5">
    <source>
        <dbReference type="ARBA" id="ARBA00023004"/>
    </source>
</evidence>
<gene>
    <name evidence="11" type="ORF">E4680_06595</name>
</gene>
<evidence type="ECO:0000256" key="7">
    <source>
        <dbReference type="ARBA" id="ARBA00023204"/>
    </source>
</evidence>
<reference evidence="11 12" key="1">
    <citation type="journal article" date="2019" name="ISME J.">
        <title>Candidatus Macondimonas diazotrophica, a novel gammaproteobacterial genus dominating crude-oil-contaminated coastal sediments.</title>
        <authorList>
            <person name="Karthikeyan S."/>
            <person name="Konstantinidis K."/>
        </authorList>
    </citation>
    <scope>NUCLEOTIDE SEQUENCE [LARGE SCALE GENOMIC DNA]</scope>
    <source>
        <strain evidence="11 12">KTK01</strain>
    </source>
</reference>
<evidence type="ECO:0000256" key="9">
    <source>
        <dbReference type="ARBA" id="ARBA00023887"/>
    </source>
</evidence>
<organism evidence="11 12">
    <name type="scientific">Candidatus Macondimonas diazotrophica</name>
    <dbReference type="NCBI Taxonomy" id="2305248"/>
    <lineage>
        <taxon>Bacteria</taxon>
        <taxon>Pseudomonadati</taxon>
        <taxon>Pseudomonadota</taxon>
        <taxon>Gammaproteobacteria</taxon>
        <taxon>Chromatiales</taxon>
        <taxon>Ectothiorhodospiraceae</taxon>
        <taxon>Candidatus Macondimonas</taxon>
    </lineage>
</organism>
<dbReference type="InterPro" id="IPR005122">
    <property type="entry name" value="Uracil-DNA_glycosylase-like"/>
</dbReference>
<dbReference type="SUPFAM" id="SSF52141">
    <property type="entry name" value="Uracil-DNA glycosylase-like"/>
    <property type="match status" value="1"/>
</dbReference>
<dbReference type="PANTHER" id="PTHR33693">
    <property type="entry name" value="TYPE-5 URACIL-DNA GLYCOSYLASE"/>
    <property type="match status" value="1"/>
</dbReference>
<name>A0A4Z0F996_9GAMM</name>
<dbReference type="InterPro" id="IPR051536">
    <property type="entry name" value="UDG_Type-4/5"/>
</dbReference>
<dbReference type="RefSeq" id="WP_135281603.1">
    <property type="nucleotide sequence ID" value="NZ_SRIO01000006.1"/>
</dbReference>
<evidence type="ECO:0000313" key="12">
    <source>
        <dbReference type="Proteomes" id="UP000297890"/>
    </source>
</evidence>
<keyword evidence="4" id="KW-0378">Hydrolase</keyword>